<reference evidence="1 2" key="1">
    <citation type="journal article" date="2015" name="Plant Cell">
        <title>Oil accumulation by the oleaginous diatom Fistulifera solaris as revealed by the genome and transcriptome.</title>
        <authorList>
            <person name="Tanaka T."/>
            <person name="Maeda Y."/>
            <person name="Veluchamy A."/>
            <person name="Tanaka M."/>
            <person name="Abida H."/>
            <person name="Marechal E."/>
            <person name="Bowler C."/>
            <person name="Muto M."/>
            <person name="Sunaga Y."/>
            <person name="Tanaka M."/>
            <person name="Yoshino T."/>
            <person name="Taniguchi T."/>
            <person name="Fukuda Y."/>
            <person name="Nemoto M."/>
            <person name="Matsumoto M."/>
            <person name="Wong P.S."/>
            <person name="Aburatani S."/>
            <person name="Fujibuchi W."/>
        </authorList>
    </citation>
    <scope>NUCLEOTIDE SEQUENCE [LARGE SCALE GENOMIC DNA]</scope>
    <source>
        <strain evidence="1 2">JPCC DA0580</strain>
    </source>
</reference>
<name>A0A1Z5KBM4_FISSO</name>
<dbReference type="Proteomes" id="UP000198406">
    <property type="component" value="Unassembled WGS sequence"/>
</dbReference>
<comment type="caution">
    <text evidence="1">The sequence shown here is derived from an EMBL/GenBank/DDBJ whole genome shotgun (WGS) entry which is preliminary data.</text>
</comment>
<dbReference type="OrthoDB" id="42583at2759"/>
<dbReference type="InParanoid" id="A0A1Z5KBM4"/>
<evidence type="ECO:0008006" key="3">
    <source>
        <dbReference type="Google" id="ProtNLM"/>
    </source>
</evidence>
<accession>A0A1Z5KBM4</accession>
<gene>
    <name evidence="1" type="ORF">FisN_12Hh220</name>
</gene>
<dbReference type="EMBL" id="BDSP01000203">
    <property type="protein sequence ID" value="GAX23647.1"/>
    <property type="molecule type" value="Genomic_DNA"/>
</dbReference>
<protein>
    <recommendedName>
        <fullName evidence="3">EF-hand domain-containing protein</fullName>
    </recommendedName>
</protein>
<evidence type="ECO:0000313" key="2">
    <source>
        <dbReference type="Proteomes" id="UP000198406"/>
    </source>
</evidence>
<proteinExistence type="predicted"/>
<evidence type="ECO:0000313" key="1">
    <source>
        <dbReference type="EMBL" id="GAX23647.1"/>
    </source>
</evidence>
<organism evidence="1 2">
    <name type="scientific">Fistulifera solaris</name>
    <name type="common">Oleaginous diatom</name>
    <dbReference type="NCBI Taxonomy" id="1519565"/>
    <lineage>
        <taxon>Eukaryota</taxon>
        <taxon>Sar</taxon>
        <taxon>Stramenopiles</taxon>
        <taxon>Ochrophyta</taxon>
        <taxon>Bacillariophyta</taxon>
        <taxon>Bacillariophyceae</taxon>
        <taxon>Bacillariophycidae</taxon>
        <taxon>Naviculales</taxon>
        <taxon>Naviculaceae</taxon>
        <taxon>Fistulifera</taxon>
    </lineage>
</organism>
<dbReference type="AlphaFoldDB" id="A0A1Z5KBM4"/>
<keyword evidence="2" id="KW-1185">Reference proteome</keyword>
<sequence length="115" mass="12673">MMLLAATSRATRMTIIRQSRALSSQGSDAVEKLRSVLEEYRLQNYAQELPGRFKKDIVRAATNENTDRIAVGGMERVLSNIGATNKISSSEINTIFQELGNGTGEIPINRFSALI</sequence>